<dbReference type="Pfam" id="PF07454">
    <property type="entry name" value="SpoIIP"/>
    <property type="match status" value="1"/>
</dbReference>
<dbReference type="Proteomes" id="UP000610862">
    <property type="component" value="Unassembled WGS sequence"/>
</dbReference>
<dbReference type="EMBL" id="JACRTA010000003">
    <property type="protein sequence ID" value="MBC8569036.1"/>
    <property type="molecule type" value="Genomic_DNA"/>
</dbReference>
<dbReference type="RefSeq" id="WP_187525598.1">
    <property type="nucleotide sequence ID" value="NZ_JACRTA010000003.1"/>
</dbReference>
<comment type="caution">
    <text evidence="2">The sequence shown here is derived from an EMBL/GenBank/DDBJ whole genome shotgun (WGS) entry which is preliminary data.</text>
</comment>
<reference evidence="2" key="1">
    <citation type="submission" date="2020-08" db="EMBL/GenBank/DDBJ databases">
        <title>Genome public.</title>
        <authorList>
            <person name="Liu C."/>
            <person name="Sun Q."/>
        </authorList>
    </citation>
    <scope>NUCLEOTIDE SEQUENCE</scope>
    <source>
        <strain evidence="2">NSJ-24</strain>
    </source>
</reference>
<feature type="region of interest" description="Disordered" evidence="1">
    <location>
        <begin position="58"/>
        <end position="99"/>
    </location>
</feature>
<feature type="compositionally biased region" description="Basic and acidic residues" evidence="1">
    <location>
        <begin position="68"/>
        <end position="96"/>
    </location>
</feature>
<protein>
    <submittedName>
        <fullName evidence="2">Stage II sporulation protein P</fullName>
    </submittedName>
</protein>
<organism evidence="2 3">
    <name type="scientific">Lentihominibacter hominis</name>
    <dbReference type="NCBI Taxonomy" id="2763645"/>
    <lineage>
        <taxon>Bacteria</taxon>
        <taxon>Bacillati</taxon>
        <taxon>Bacillota</taxon>
        <taxon>Clostridia</taxon>
        <taxon>Peptostreptococcales</taxon>
        <taxon>Anaerovoracaceae</taxon>
        <taxon>Lentihominibacter</taxon>
    </lineage>
</organism>
<dbReference type="NCBIfam" id="TIGR02867">
    <property type="entry name" value="spore_II_P"/>
    <property type="match status" value="1"/>
</dbReference>
<evidence type="ECO:0000313" key="2">
    <source>
        <dbReference type="EMBL" id="MBC8569036.1"/>
    </source>
</evidence>
<accession>A0A926EBP6</accession>
<evidence type="ECO:0000256" key="1">
    <source>
        <dbReference type="SAM" id="MobiDB-lite"/>
    </source>
</evidence>
<sequence length="300" mass="34014">MEKKSKVLLIAAALMFICSTLFFLKANPASALSSAWIDEKGLGEICIGQVTRITEIASDNETAETDENGDKEKSSDNKVKEEAEKKESKEENKEEEVTVTGDPQVIIYHTHSTESYMPYDESNYHREEEEGTVRDVGNVLEKELKKKGINVIHDKTLHDRPSYNESYNRSLETIQTLTKKYPTAKYVIDLHRDAAAASATEGKYIEIDGKRVAKFSMVVGKQNDNYTELYAFAKKISEKSEKLYKGYGGAIIEQNYKYNEFVSDRALLLEIGNNKNTIEETRLCAVYFAEVLAEIIKEEQ</sequence>
<name>A0A926EBP6_9FIRM</name>
<proteinExistence type="predicted"/>
<gene>
    <name evidence="2" type="ORF">H8692_09740</name>
</gene>
<dbReference type="SUPFAM" id="SSF53187">
    <property type="entry name" value="Zn-dependent exopeptidases"/>
    <property type="match status" value="1"/>
</dbReference>
<dbReference type="InterPro" id="IPR010897">
    <property type="entry name" value="Spore_II_P"/>
</dbReference>
<dbReference type="AlphaFoldDB" id="A0A926EBP6"/>
<keyword evidence="3" id="KW-1185">Reference proteome</keyword>
<evidence type="ECO:0000313" key="3">
    <source>
        <dbReference type="Proteomes" id="UP000610862"/>
    </source>
</evidence>